<evidence type="ECO:0000313" key="2">
    <source>
        <dbReference type="Proteomes" id="UP000027222"/>
    </source>
</evidence>
<dbReference type="EMBL" id="KL142388">
    <property type="protein sequence ID" value="KDR72486.1"/>
    <property type="molecule type" value="Genomic_DNA"/>
</dbReference>
<dbReference type="HOGENOM" id="CLU_915404_0_0_1"/>
<sequence length="304" mass="34765">MAALRVLAINSSKERLSTTFAYNKVVAIDAFNVTELVRNHSAGARSQASSNASTTARETRRKISRAEPCFITKRPSYTLKRAHWVNAVRKDPARKRFIEEFLKKLSLVHRLFDLNDTSNLANRKTFIFIAILLFVDRSDSLPLNVFLVVLNAEIKFRRYKRMASVEPLSADVQELIEQTIKLVDLIYWEPEETAEGYHRLTAGAMRGISRAQPDQQDIDMELGVRTHNEEADEEGFRRPGVDATLEERRDYGRYLISDHDSDLDSDNEELLEELGLVPDCPESPHLGVHTRQEQVNEWLAALQV</sequence>
<keyword evidence="2" id="KW-1185">Reference proteome</keyword>
<protein>
    <submittedName>
        <fullName evidence="1">Uncharacterized protein</fullName>
    </submittedName>
</protein>
<dbReference type="Proteomes" id="UP000027222">
    <property type="component" value="Unassembled WGS sequence"/>
</dbReference>
<reference evidence="2" key="1">
    <citation type="journal article" date="2014" name="Proc. Natl. Acad. Sci. U.S.A.">
        <title>Extensive sampling of basidiomycete genomes demonstrates inadequacy of the white-rot/brown-rot paradigm for wood decay fungi.</title>
        <authorList>
            <person name="Riley R."/>
            <person name="Salamov A.A."/>
            <person name="Brown D.W."/>
            <person name="Nagy L.G."/>
            <person name="Floudas D."/>
            <person name="Held B.W."/>
            <person name="Levasseur A."/>
            <person name="Lombard V."/>
            <person name="Morin E."/>
            <person name="Otillar R."/>
            <person name="Lindquist E.A."/>
            <person name="Sun H."/>
            <person name="LaButti K.M."/>
            <person name="Schmutz J."/>
            <person name="Jabbour D."/>
            <person name="Luo H."/>
            <person name="Baker S.E."/>
            <person name="Pisabarro A.G."/>
            <person name="Walton J.D."/>
            <person name="Blanchette R.A."/>
            <person name="Henrissat B."/>
            <person name="Martin F."/>
            <person name="Cullen D."/>
            <person name="Hibbett D.S."/>
            <person name="Grigoriev I.V."/>
        </authorList>
    </citation>
    <scope>NUCLEOTIDE SEQUENCE [LARGE SCALE GENOMIC DNA]</scope>
    <source>
        <strain evidence="2">CBS 339.88</strain>
    </source>
</reference>
<name>A0A067SNM9_GALM3</name>
<proteinExistence type="predicted"/>
<dbReference type="OrthoDB" id="3013631at2759"/>
<dbReference type="AlphaFoldDB" id="A0A067SNM9"/>
<evidence type="ECO:0000313" key="1">
    <source>
        <dbReference type="EMBL" id="KDR72486.1"/>
    </source>
</evidence>
<gene>
    <name evidence="1" type="ORF">GALMADRAFT_142810</name>
</gene>
<accession>A0A067SNM9</accession>
<organism evidence="1 2">
    <name type="scientific">Galerina marginata (strain CBS 339.88)</name>
    <dbReference type="NCBI Taxonomy" id="685588"/>
    <lineage>
        <taxon>Eukaryota</taxon>
        <taxon>Fungi</taxon>
        <taxon>Dikarya</taxon>
        <taxon>Basidiomycota</taxon>
        <taxon>Agaricomycotina</taxon>
        <taxon>Agaricomycetes</taxon>
        <taxon>Agaricomycetidae</taxon>
        <taxon>Agaricales</taxon>
        <taxon>Agaricineae</taxon>
        <taxon>Strophariaceae</taxon>
        <taxon>Galerina</taxon>
    </lineage>
</organism>